<dbReference type="Pfam" id="PF02687">
    <property type="entry name" value="FtsX"/>
    <property type="match status" value="1"/>
</dbReference>
<comment type="function">
    <text evidence="9">Part of the ABC transporter complex hrt involved in hemin import. Responsible for the translocation of the substrate across the membrane.</text>
</comment>
<evidence type="ECO:0000256" key="4">
    <source>
        <dbReference type="ARBA" id="ARBA00016962"/>
    </source>
</evidence>
<dbReference type="PANTHER" id="PTHR43738:SF2">
    <property type="entry name" value="ABC TRANSPORTER PERMEASE"/>
    <property type="match status" value="1"/>
</dbReference>
<comment type="subunit">
    <text evidence="3">The complex is composed of two ATP-binding proteins (HrtA), two transmembrane proteins (HrtB) and a solute-binding protein.</text>
</comment>
<evidence type="ECO:0000256" key="6">
    <source>
        <dbReference type="ARBA" id="ARBA00022692"/>
    </source>
</evidence>
<sequence length="402" mass="43530">MNGWMLILRNVLHRKTLSLLTVLAVAITISLFVLLLQSREAVEQGAQKGYGPFELVIGADGSESQLVLHSFYRLGTPTGNIPHSVLESLQREPEIEAAYAMTAGDQFNGFPIIGIDPGYFQTRYADRSLAQGHLYKQLGEVTVGYEVARKLNVRVGDEFHGGHGLVESHSMDEDEHGEEEHDAHASFSYHVVGILPKLNTADDRTVFTTVDHAWAVHAHQSEQRDVTAVLVKPRSLLGAQMVKLKYDKLEKVQAVYASKAVGDVLNFVDTGTQLILIVMLICVLLAAVSLLLSLTAAVQERKKDVGLLRLIGKSRSYILGILVGEGALLTAAGLVLGLVAGHLIGWLISDPLFIYAGIRLGGLAPAGDLLLLTLGTLVLGAVASLIPAARIYRVDALTLFRH</sequence>
<keyword evidence="6 10" id="KW-0812">Transmembrane</keyword>
<feature type="transmembrane region" description="Helical" evidence="10">
    <location>
        <begin position="369"/>
        <end position="392"/>
    </location>
</feature>
<dbReference type="PANTHER" id="PTHR43738">
    <property type="entry name" value="ABC TRANSPORTER, MEMBRANE PROTEIN"/>
    <property type="match status" value="1"/>
</dbReference>
<evidence type="ECO:0000256" key="3">
    <source>
        <dbReference type="ARBA" id="ARBA00011131"/>
    </source>
</evidence>
<dbReference type="InterPro" id="IPR003838">
    <property type="entry name" value="ABC3_permease_C"/>
</dbReference>
<name>A0ABU9DC28_9BACL</name>
<comment type="subcellular location">
    <subcellularLocation>
        <location evidence="1">Cell membrane</location>
        <topology evidence="1">Multi-pass membrane protein</topology>
    </subcellularLocation>
</comment>
<evidence type="ECO:0000313" key="14">
    <source>
        <dbReference type="Proteomes" id="UP001469365"/>
    </source>
</evidence>
<evidence type="ECO:0000256" key="8">
    <source>
        <dbReference type="ARBA" id="ARBA00023136"/>
    </source>
</evidence>
<dbReference type="RefSeq" id="WP_341413457.1">
    <property type="nucleotide sequence ID" value="NZ_JBBPCC010000001.1"/>
</dbReference>
<dbReference type="EMBL" id="JBBPCC010000001">
    <property type="protein sequence ID" value="MEK8126398.1"/>
    <property type="molecule type" value="Genomic_DNA"/>
</dbReference>
<accession>A0ABU9DC28</accession>
<evidence type="ECO:0000256" key="9">
    <source>
        <dbReference type="ARBA" id="ARBA00024973"/>
    </source>
</evidence>
<protein>
    <recommendedName>
        <fullName evidence="4">Putative hemin transport system permease protein HrtB</fullName>
    </recommendedName>
</protein>
<keyword evidence="7 10" id="KW-1133">Transmembrane helix</keyword>
<proteinExistence type="inferred from homology"/>
<evidence type="ECO:0000256" key="7">
    <source>
        <dbReference type="ARBA" id="ARBA00022989"/>
    </source>
</evidence>
<dbReference type="Proteomes" id="UP001469365">
    <property type="component" value="Unassembled WGS sequence"/>
</dbReference>
<feature type="transmembrane region" description="Helical" evidence="10">
    <location>
        <begin position="274"/>
        <end position="296"/>
    </location>
</feature>
<evidence type="ECO:0000259" key="12">
    <source>
        <dbReference type="Pfam" id="PF12704"/>
    </source>
</evidence>
<keyword evidence="8 10" id="KW-0472">Membrane</keyword>
<organism evidence="13 14">
    <name type="scientific">Paenibacillus filicis</name>
    <dbReference type="NCBI Taxonomy" id="669464"/>
    <lineage>
        <taxon>Bacteria</taxon>
        <taxon>Bacillati</taxon>
        <taxon>Bacillota</taxon>
        <taxon>Bacilli</taxon>
        <taxon>Bacillales</taxon>
        <taxon>Paenibacillaceae</taxon>
        <taxon>Paenibacillus</taxon>
    </lineage>
</organism>
<keyword evidence="14" id="KW-1185">Reference proteome</keyword>
<evidence type="ECO:0000313" key="13">
    <source>
        <dbReference type="EMBL" id="MEK8126398.1"/>
    </source>
</evidence>
<evidence type="ECO:0000256" key="1">
    <source>
        <dbReference type="ARBA" id="ARBA00004651"/>
    </source>
</evidence>
<feature type="transmembrane region" description="Helical" evidence="10">
    <location>
        <begin position="317"/>
        <end position="349"/>
    </location>
</feature>
<keyword evidence="5" id="KW-1003">Cell membrane</keyword>
<dbReference type="InterPro" id="IPR051125">
    <property type="entry name" value="ABC-4/HrtB_transporter"/>
</dbReference>
<evidence type="ECO:0000256" key="10">
    <source>
        <dbReference type="SAM" id="Phobius"/>
    </source>
</evidence>
<evidence type="ECO:0000256" key="2">
    <source>
        <dbReference type="ARBA" id="ARBA00008697"/>
    </source>
</evidence>
<comment type="caution">
    <text evidence="13">The sequence shown here is derived from an EMBL/GenBank/DDBJ whole genome shotgun (WGS) entry which is preliminary data.</text>
</comment>
<dbReference type="Pfam" id="PF12704">
    <property type="entry name" value="MacB_PCD"/>
    <property type="match status" value="1"/>
</dbReference>
<feature type="domain" description="MacB-like periplasmic core" evidence="12">
    <location>
        <begin position="18"/>
        <end position="234"/>
    </location>
</feature>
<feature type="domain" description="ABC3 transporter permease C-terminal" evidence="11">
    <location>
        <begin position="277"/>
        <end position="394"/>
    </location>
</feature>
<comment type="similarity">
    <text evidence="2">Belongs to the ABC-4 integral membrane protein family. HrtB subfamily.</text>
</comment>
<evidence type="ECO:0000259" key="11">
    <source>
        <dbReference type="Pfam" id="PF02687"/>
    </source>
</evidence>
<dbReference type="InterPro" id="IPR025857">
    <property type="entry name" value="MacB_PCD"/>
</dbReference>
<evidence type="ECO:0000256" key="5">
    <source>
        <dbReference type="ARBA" id="ARBA00022475"/>
    </source>
</evidence>
<gene>
    <name evidence="13" type="ORF">WMW72_00560</name>
</gene>
<reference evidence="13 14" key="1">
    <citation type="submission" date="2024-04" db="EMBL/GenBank/DDBJ databases">
        <title>draft genome sequnece of Paenibacillus filicis.</title>
        <authorList>
            <person name="Kim D.-U."/>
        </authorList>
    </citation>
    <scope>NUCLEOTIDE SEQUENCE [LARGE SCALE GENOMIC DNA]</scope>
    <source>
        <strain evidence="13 14">KACC14197</strain>
    </source>
</reference>